<dbReference type="SUPFAM" id="SSF52540">
    <property type="entry name" value="P-loop containing nucleoside triphosphate hydrolases"/>
    <property type="match status" value="1"/>
</dbReference>
<dbReference type="OrthoDB" id="9784461at2"/>
<protein>
    <submittedName>
        <fullName evidence="8">Nucleotide-binding protein</fullName>
    </submittedName>
</protein>
<evidence type="ECO:0000256" key="3">
    <source>
        <dbReference type="ARBA" id="ARBA00023134"/>
    </source>
</evidence>
<keyword evidence="2 4" id="KW-0067">ATP-binding</keyword>
<dbReference type="PANTHER" id="PTHR30448:SF0">
    <property type="entry name" value="RNASE ADAPTER PROTEIN RAPZ"/>
    <property type="match status" value="1"/>
</dbReference>
<dbReference type="NCBIfam" id="NF003828">
    <property type="entry name" value="PRK05416.1"/>
    <property type="match status" value="1"/>
</dbReference>
<feature type="compositionally biased region" description="Basic and acidic residues" evidence="5">
    <location>
        <begin position="1"/>
        <end position="10"/>
    </location>
</feature>
<proteinExistence type="inferred from homology"/>
<dbReference type="Pfam" id="PF22740">
    <property type="entry name" value="PapZ_C"/>
    <property type="match status" value="1"/>
</dbReference>
<dbReference type="HAMAP" id="MF_00636">
    <property type="entry name" value="RapZ_like"/>
    <property type="match status" value="1"/>
</dbReference>
<sequence>MQDEAHVPPRRDRRRPPPVAHGSDTRLIVLSGMSGGGKTVALRALEDLEFYCVDNLPAALMPQLVAAISEGRGPHTRIAVGVDVRNRSADLERMPGVLSHLAGEGVKIDLVFLDTRDDVLIKRYSETRRRHPLSTEGLSLQDAIALERKLLRPLSAIADRVIDSSDLNVHQLRRLIATEFGLAGGEMTVLFESFAFKRGLPADADFVFDARCLPNPHWDPKLRPLSGKDAPVREYLESQPLVGQFLADIERMLDTWLPRFESEDRSYVTVSIGCTGGRHRSVYLAERLAERFRSSHRQVLTFHRELE</sequence>
<reference evidence="8" key="1">
    <citation type="submission" date="2015-03" db="EMBL/GenBank/DDBJ databases">
        <title>Draft genome sequence of Mizugakiibacter sediminis skMP5.</title>
        <authorList>
            <person name="Watanabe T."/>
            <person name="Kojima H."/>
            <person name="Fukui M."/>
        </authorList>
    </citation>
    <scope>NUCLEOTIDE SEQUENCE</scope>
    <source>
        <strain evidence="8">SkMP5</strain>
    </source>
</reference>
<dbReference type="InterPro" id="IPR005337">
    <property type="entry name" value="RapZ-like"/>
</dbReference>
<evidence type="ECO:0000259" key="7">
    <source>
        <dbReference type="Pfam" id="PF22740"/>
    </source>
</evidence>
<keyword evidence="1 4" id="KW-0547">Nucleotide-binding</keyword>
<feature type="region of interest" description="Disordered" evidence="5">
    <location>
        <begin position="1"/>
        <end position="23"/>
    </location>
</feature>
<feature type="domain" description="RapZ-like N-terminal" evidence="6">
    <location>
        <begin position="27"/>
        <end position="180"/>
    </location>
</feature>
<feature type="binding site" evidence="4">
    <location>
        <begin position="32"/>
        <end position="39"/>
    </location>
    <ligand>
        <name>ATP</name>
        <dbReference type="ChEBI" id="CHEBI:30616"/>
    </ligand>
</feature>
<dbReference type="HOGENOM" id="CLU_059558_1_1_6"/>
<feature type="binding site" evidence="4">
    <location>
        <begin position="83"/>
        <end position="86"/>
    </location>
    <ligand>
        <name>GTP</name>
        <dbReference type="ChEBI" id="CHEBI:37565"/>
    </ligand>
</feature>
<evidence type="ECO:0000313" key="8">
    <source>
        <dbReference type="EMBL" id="GAN44739.1"/>
    </source>
</evidence>
<dbReference type="GO" id="GO:0005525">
    <property type="term" value="F:GTP binding"/>
    <property type="evidence" value="ECO:0007669"/>
    <property type="project" value="UniProtKB-UniRule"/>
</dbReference>
<accession>A0A0S6Z0A8</accession>
<keyword evidence="3 4" id="KW-0342">GTP-binding</keyword>
<name>A0A0S6Z0A8_9GAMM</name>
<dbReference type="InterPro" id="IPR053930">
    <property type="entry name" value="RapZ-like_N"/>
</dbReference>
<dbReference type="InterPro" id="IPR027417">
    <property type="entry name" value="P-loop_NTPase"/>
</dbReference>
<dbReference type="GO" id="GO:0005524">
    <property type="term" value="F:ATP binding"/>
    <property type="evidence" value="ECO:0007669"/>
    <property type="project" value="UniProtKB-UniRule"/>
</dbReference>
<evidence type="ECO:0000259" key="6">
    <source>
        <dbReference type="Pfam" id="PF03668"/>
    </source>
</evidence>
<dbReference type="Pfam" id="PF03668">
    <property type="entry name" value="RapZ-like_N"/>
    <property type="match status" value="1"/>
</dbReference>
<gene>
    <name evidence="8" type="ORF">MBSD_1274</name>
</gene>
<dbReference type="PIRSF" id="PIRSF005052">
    <property type="entry name" value="P-loopkin"/>
    <property type="match status" value="1"/>
</dbReference>
<dbReference type="RefSeq" id="WP_062537063.1">
    <property type="nucleotide sequence ID" value="NZ_DF970209.1"/>
</dbReference>
<dbReference type="InterPro" id="IPR053931">
    <property type="entry name" value="RapZ_C"/>
</dbReference>
<dbReference type="PANTHER" id="PTHR30448">
    <property type="entry name" value="RNASE ADAPTER PROTEIN RAPZ"/>
    <property type="match status" value="1"/>
</dbReference>
<evidence type="ECO:0000256" key="2">
    <source>
        <dbReference type="ARBA" id="ARBA00022840"/>
    </source>
</evidence>
<evidence type="ECO:0000256" key="5">
    <source>
        <dbReference type="SAM" id="MobiDB-lite"/>
    </source>
</evidence>
<organism evidence="8">
    <name type="scientific">Mizugakiibacter sediminis</name>
    <dbReference type="NCBI Taxonomy" id="1475481"/>
    <lineage>
        <taxon>Bacteria</taxon>
        <taxon>Pseudomonadati</taxon>
        <taxon>Pseudomonadota</taxon>
        <taxon>Gammaproteobacteria</taxon>
        <taxon>Lysobacterales</taxon>
        <taxon>Rhodanobacteraceae</taxon>
        <taxon>Mizugakiibacter</taxon>
    </lineage>
</organism>
<dbReference type="EMBL" id="DF952378">
    <property type="protein sequence ID" value="GAN44739.1"/>
    <property type="molecule type" value="Genomic_DNA"/>
</dbReference>
<dbReference type="AlphaFoldDB" id="A0A0S6Z0A8"/>
<evidence type="ECO:0000256" key="1">
    <source>
        <dbReference type="ARBA" id="ARBA00022741"/>
    </source>
</evidence>
<feature type="domain" description="RapZ C-terminal" evidence="7">
    <location>
        <begin position="187"/>
        <end position="307"/>
    </location>
</feature>
<evidence type="ECO:0000256" key="4">
    <source>
        <dbReference type="HAMAP-Rule" id="MF_00636"/>
    </source>
</evidence>